<proteinExistence type="predicted"/>
<dbReference type="CDD" id="cd17910">
    <property type="entry name" value="CheC_ClassII"/>
    <property type="match status" value="1"/>
</dbReference>
<protein>
    <submittedName>
        <fullName evidence="3">CheC, inhibitor of MCP methylation</fullName>
    </submittedName>
</protein>
<sequence length="213" mass="23278">MTLITEKQLDALQEFINIGIGRAAGMLNEMLDTPIQLCVPMLQMFEGAALKQKLAQRLDPHHFSAVRLGFSGSFSGSAELLFPTESASALVALLTGEDRDSPDLDGVKIGTLTEVGNIVINGILGSISNLLSEHMSYALPSYHEDTMEHLLLSNHLFKVDTIFLLAQARFEIKQLEIVGEIILIFEMTSFSELLACIDRELALISQSSEKGAV</sequence>
<dbReference type="GO" id="GO:0016787">
    <property type="term" value="F:hydrolase activity"/>
    <property type="evidence" value="ECO:0007669"/>
    <property type="project" value="UniProtKB-KW"/>
</dbReference>
<evidence type="ECO:0000313" key="4">
    <source>
        <dbReference type="Proteomes" id="UP000217895"/>
    </source>
</evidence>
<keyword evidence="2" id="KW-0378">Hydrolase</keyword>
<gene>
    <name evidence="3" type="ORF">NIES2135_45630</name>
</gene>
<dbReference type="Proteomes" id="UP000217895">
    <property type="component" value="Chromosome"/>
</dbReference>
<accession>A0A1Z4JLR3</accession>
<dbReference type="PANTHER" id="PTHR43693:SF1">
    <property type="entry name" value="PROTEIN PHOSPHATASE CHEZ"/>
    <property type="match status" value="1"/>
</dbReference>
<reference evidence="3 4" key="1">
    <citation type="submission" date="2017-06" db="EMBL/GenBank/DDBJ databases">
        <title>Genome sequencing of cyanobaciteial culture collection at National Institute for Environmental Studies (NIES).</title>
        <authorList>
            <person name="Hirose Y."/>
            <person name="Shimura Y."/>
            <person name="Fujisawa T."/>
            <person name="Nakamura Y."/>
            <person name="Kawachi M."/>
        </authorList>
    </citation>
    <scope>NUCLEOTIDE SEQUENCE [LARGE SCALE GENOMIC DNA]</scope>
    <source>
        <strain evidence="3 4">NIES-2135</strain>
    </source>
</reference>
<dbReference type="SUPFAM" id="SSF103039">
    <property type="entry name" value="CheC-like"/>
    <property type="match status" value="1"/>
</dbReference>
<dbReference type="PANTHER" id="PTHR43693">
    <property type="entry name" value="PROTEIN PHOSPHATASE CHEZ"/>
    <property type="match status" value="1"/>
</dbReference>
<dbReference type="GO" id="GO:0006935">
    <property type="term" value="P:chemotaxis"/>
    <property type="evidence" value="ECO:0007669"/>
    <property type="project" value="UniProtKB-KW"/>
</dbReference>
<evidence type="ECO:0000256" key="1">
    <source>
        <dbReference type="ARBA" id="ARBA00022500"/>
    </source>
</evidence>
<dbReference type="InterPro" id="IPR028976">
    <property type="entry name" value="CheC-like_sf"/>
</dbReference>
<organism evidence="3 4">
    <name type="scientific">Leptolyngbya boryana NIES-2135</name>
    <dbReference type="NCBI Taxonomy" id="1973484"/>
    <lineage>
        <taxon>Bacteria</taxon>
        <taxon>Bacillati</taxon>
        <taxon>Cyanobacteriota</taxon>
        <taxon>Cyanophyceae</taxon>
        <taxon>Leptolyngbyales</taxon>
        <taxon>Leptolyngbyaceae</taxon>
        <taxon>Leptolyngbya group</taxon>
        <taxon>Leptolyngbya</taxon>
    </lineage>
</organism>
<name>A0A1Z4JLR3_LEPBY</name>
<dbReference type="AlphaFoldDB" id="A0A1Z4JLR3"/>
<keyword evidence="4" id="KW-1185">Reference proteome</keyword>
<evidence type="ECO:0000256" key="2">
    <source>
        <dbReference type="ARBA" id="ARBA00022801"/>
    </source>
</evidence>
<dbReference type="EMBL" id="AP018203">
    <property type="protein sequence ID" value="BAY57692.1"/>
    <property type="molecule type" value="Genomic_DNA"/>
</dbReference>
<dbReference type="Gene3D" id="3.40.1550.10">
    <property type="entry name" value="CheC-like"/>
    <property type="match status" value="1"/>
</dbReference>
<keyword evidence="1" id="KW-0145">Chemotaxis</keyword>
<dbReference type="InterPro" id="IPR050992">
    <property type="entry name" value="CheZ_family_phosphatases"/>
</dbReference>
<evidence type="ECO:0000313" key="3">
    <source>
        <dbReference type="EMBL" id="BAY57692.1"/>
    </source>
</evidence>